<dbReference type="AlphaFoldDB" id="A0A944QSE4"/>
<dbReference type="InterPro" id="IPR036873">
    <property type="entry name" value="Rhodanese-like_dom_sf"/>
</dbReference>
<dbReference type="EMBL" id="JAHHGM010000002">
    <property type="protein sequence ID" value="MBT2987947.1"/>
    <property type="molecule type" value="Genomic_DNA"/>
</dbReference>
<reference evidence="1 2" key="1">
    <citation type="submission" date="2021-05" db="EMBL/GenBank/DDBJ databases">
        <title>Genetic and Functional Diversity in Clade A Lucinid endosymbionts from the Bahamas.</title>
        <authorList>
            <person name="Giani N.M."/>
            <person name="Engel A.S."/>
            <person name="Campbell B.J."/>
        </authorList>
    </citation>
    <scope>NUCLEOTIDE SEQUENCE [LARGE SCALE GENOMIC DNA]</scope>
    <source>
        <strain evidence="1">LUC16012Gg_MoonRockCtena</strain>
    </source>
</reference>
<protein>
    <submittedName>
        <fullName evidence="1">Uncharacterized protein</fullName>
    </submittedName>
</protein>
<accession>A0A944QSE4</accession>
<sequence length="147" mass="16567">MWKSSNRLVSIDMRSSVEVLLLGSLHNVDAHIPYRGGDLDEWSELYRAYSNPVNNLFLLSVNELLMEQGLNRNSSIRLIASSYRRGIMAANILLVAGYENVVVELDRERNTPPAAVVKEADGDSDCSWNGRLYWTNSDNGRQGGWLH</sequence>
<evidence type="ECO:0000313" key="1">
    <source>
        <dbReference type="EMBL" id="MBT2987947.1"/>
    </source>
</evidence>
<dbReference type="Proteomes" id="UP000770889">
    <property type="component" value="Unassembled WGS sequence"/>
</dbReference>
<name>A0A944QSE4_9GAMM</name>
<gene>
    <name evidence="1" type="ORF">KME65_03195</name>
</gene>
<organism evidence="1 2">
    <name type="scientific">Candidatus Thiodiazotropha taylori</name>
    <dbReference type="NCBI Taxonomy" id="2792791"/>
    <lineage>
        <taxon>Bacteria</taxon>
        <taxon>Pseudomonadati</taxon>
        <taxon>Pseudomonadota</taxon>
        <taxon>Gammaproteobacteria</taxon>
        <taxon>Chromatiales</taxon>
        <taxon>Sedimenticolaceae</taxon>
        <taxon>Candidatus Thiodiazotropha</taxon>
    </lineage>
</organism>
<dbReference type="Gene3D" id="3.40.250.10">
    <property type="entry name" value="Rhodanese-like domain"/>
    <property type="match status" value="1"/>
</dbReference>
<evidence type="ECO:0000313" key="2">
    <source>
        <dbReference type="Proteomes" id="UP000770889"/>
    </source>
</evidence>
<comment type="caution">
    <text evidence="1">The sequence shown here is derived from an EMBL/GenBank/DDBJ whole genome shotgun (WGS) entry which is preliminary data.</text>
</comment>
<proteinExistence type="predicted"/>